<gene>
    <name evidence="1" type="ORF">QAD02_001950</name>
</gene>
<proteinExistence type="predicted"/>
<accession>A0ACC2NJ85</accession>
<keyword evidence="2" id="KW-1185">Reference proteome</keyword>
<organism evidence="1 2">
    <name type="scientific">Eretmocerus hayati</name>
    <dbReference type="NCBI Taxonomy" id="131215"/>
    <lineage>
        <taxon>Eukaryota</taxon>
        <taxon>Metazoa</taxon>
        <taxon>Ecdysozoa</taxon>
        <taxon>Arthropoda</taxon>
        <taxon>Hexapoda</taxon>
        <taxon>Insecta</taxon>
        <taxon>Pterygota</taxon>
        <taxon>Neoptera</taxon>
        <taxon>Endopterygota</taxon>
        <taxon>Hymenoptera</taxon>
        <taxon>Apocrita</taxon>
        <taxon>Proctotrupomorpha</taxon>
        <taxon>Chalcidoidea</taxon>
        <taxon>Aphelinidae</taxon>
        <taxon>Aphelininae</taxon>
        <taxon>Eretmocerus</taxon>
    </lineage>
</organism>
<dbReference type="Proteomes" id="UP001239111">
    <property type="component" value="Chromosome 3"/>
</dbReference>
<dbReference type="EMBL" id="CM056743">
    <property type="protein sequence ID" value="KAJ8670691.1"/>
    <property type="molecule type" value="Genomic_DNA"/>
</dbReference>
<reference evidence="1" key="1">
    <citation type="submission" date="2023-04" db="EMBL/GenBank/DDBJ databases">
        <title>A chromosome-level genome assembly of the parasitoid wasp Eretmocerus hayati.</title>
        <authorList>
            <person name="Zhong Y."/>
            <person name="Liu S."/>
            <person name="Liu Y."/>
        </authorList>
    </citation>
    <scope>NUCLEOTIDE SEQUENCE</scope>
    <source>
        <strain evidence="1">ZJU_SS_LIU_2023</strain>
    </source>
</reference>
<sequence length="459" mass="52330">MWKDLNELASDSEDDISLVGVSEPELEPESTENLQVPERSIPKKSSDIAKTDPSEVTPTLNKQVLNTLWKLYRNAGETVEDVISRLFNLPDGKWNWRDILSDDDRYDSSEDDLPESINTRTVDKESIYDGLLQNLIDAENDQMNENSGKTTCTDDFLDVTMSKSPQTSIKFPPPGRENEACESITPTLNDYHRKSKIRSKHDVPRLKPITTSSLVLHKPRRARRKPNSRPTRAANKRKKSTSTSLAEGRIRGPIVRDMYGVKTVSYDRPPPEQDQESKRILRLSEDSHSDGNDENDKKATASFDRDMVAHVTATGVRIVRKRPAQSKLVGSNEPISQPRLNLSSDSNSDAENTPLPKKRKIIIYNDGQIVLNREEQYDAFAKMSSPELNKRSLVSSRVTMAHEGRMTLGASDRTTKRVQFKKHYKKRFEICQEPVKYVQCENQSKDYEVTRMHRRNDGI</sequence>
<evidence type="ECO:0000313" key="2">
    <source>
        <dbReference type="Proteomes" id="UP001239111"/>
    </source>
</evidence>
<name>A0ACC2NJ85_9HYME</name>
<evidence type="ECO:0000313" key="1">
    <source>
        <dbReference type="EMBL" id="KAJ8670691.1"/>
    </source>
</evidence>
<protein>
    <submittedName>
        <fullName evidence="1">Uncharacterized protein</fullName>
    </submittedName>
</protein>
<comment type="caution">
    <text evidence="1">The sequence shown here is derived from an EMBL/GenBank/DDBJ whole genome shotgun (WGS) entry which is preliminary data.</text>
</comment>